<name>A0A3M6TBV2_POCDA</name>
<evidence type="ECO:0000313" key="1">
    <source>
        <dbReference type="EMBL" id="RMX38875.1"/>
    </source>
</evidence>
<proteinExistence type="predicted"/>
<sequence>MAAEDEEEILKLLRAQNRPVGFITGSELVNIDLKEDSSRLNEDSELSETELLLAGILVNEARLGRNGYFKTSPKELRLYKIYNKPVL</sequence>
<accession>A0A3M6TBV2</accession>
<gene>
    <name evidence="1" type="ORF">pdam_00018025</name>
</gene>
<comment type="caution">
    <text evidence="1">The sequence shown here is derived from an EMBL/GenBank/DDBJ whole genome shotgun (WGS) entry which is preliminary data.</text>
</comment>
<evidence type="ECO:0000313" key="2">
    <source>
        <dbReference type="Proteomes" id="UP000275408"/>
    </source>
</evidence>
<keyword evidence="2" id="KW-1185">Reference proteome</keyword>
<reference evidence="1 2" key="1">
    <citation type="journal article" date="2018" name="Sci. Rep.">
        <title>Comparative analysis of the Pocillopora damicornis genome highlights role of immune system in coral evolution.</title>
        <authorList>
            <person name="Cunning R."/>
            <person name="Bay R.A."/>
            <person name="Gillette P."/>
            <person name="Baker A.C."/>
            <person name="Traylor-Knowles N."/>
        </authorList>
    </citation>
    <scope>NUCLEOTIDE SEQUENCE [LARGE SCALE GENOMIC DNA]</scope>
    <source>
        <strain evidence="1">RSMAS</strain>
        <tissue evidence="1">Whole animal</tissue>
    </source>
</reference>
<dbReference type="Proteomes" id="UP000275408">
    <property type="component" value="Unassembled WGS sequence"/>
</dbReference>
<protein>
    <submittedName>
        <fullName evidence="1">Uncharacterized protein</fullName>
    </submittedName>
</protein>
<dbReference type="OrthoDB" id="10068803at2759"/>
<dbReference type="EMBL" id="RCHS01003931">
    <property type="protein sequence ID" value="RMX38875.1"/>
    <property type="molecule type" value="Genomic_DNA"/>
</dbReference>
<organism evidence="1 2">
    <name type="scientific">Pocillopora damicornis</name>
    <name type="common">Cauliflower coral</name>
    <name type="synonym">Millepora damicornis</name>
    <dbReference type="NCBI Taxonomy" id="46731"/>
    <lineage>
        <taxon>Eukaryota</taxon>
        <taxon>Metazoa</taxon>
        <taxon>Cnidaria</taxon>
        <taxon>Anthozoa</taxon>
        <taxon>Hexacorallia</taxon>
        <taxon>Scleractinia</taxon>
        <taxon>Astrocoeniina</taxon>
        <taxon>Pocilloporidae</taxon>
        <taxon>Pocillopora</taxon>
    </lineage>
</organism>
<dbReference type="AlphaFoldDB" id="A0A3M6TBV2"/>